<evidence type="ECO:0000313" key="2">
    <source>
        <dbReference type="Proteomes" id="UP001240250"/>
    </source>
</evidence>
<comment type="caution">
    <text evidence="1">The sequence shown here is derived from an EMBL/GenBank/DDBJ whole genome shotgun (WGS) entry which is preliminary data.</text>
</comment>
<keyword evidence="2" id="KW-1185">Reference proteome</keyword>
<dbReference type="EMBL" id="JAUSVM010000001">
    <property type="protein sequence ID" value="MDQ0425563.1"/>
    <property type="molecule type" value="Genomic_DNA"/>
</dbReference>
<proteinExistence type="predicted"/>
<protein>
    <submittedName>
        <fullName evidence="1">Uncharacterized protein</fullName>
    </submittedName>
</protein>
<dbReference type="RefSeq" id="WP_070318705.1">
    <property type="nucleotide sequence ID" value="NZ_JAUSVM010000001.1"/>
</dbReference>
<organism evidence="1 2">
    <name type="scientific">Cellulomonas iranensis</name>
    <dbReference type="NCBI Taxonomy" id="76862"/>
    <lineage>
        <taxon>Bacteria</taxon>
        <taxon>Bacillati</taxon>
        <taxon>Actinomycetota</taxon>
        <taxon>Actinomycetes</taxon>
        <taxon>Micrococcales</taxon>
        <taxon>Cellulomonadaceae</taxon>
        <taxon>Cellulomonas</taxon>
    </lineage>
</organism>
<name>A0ABU0GJR0_9CELL</name>
<reference evidence="1 2" key="1">
    <citation type="submission" date="2023-07" db="EMBL/GenBank/DDBJ databases">
        <title>Sequencing the genomes of 1000 actinobacteria strains.</title>
        <authorList>
            <person name="Klenk H.-P."/>
        </authorList>
    </citation>
    <scope>NUCLEOTIDE SEQUENCE [LARGE SCALE GENOMIC DNA]</scope>
    <source>
        <strain evidence="1 2">DSM 14785</strain>
    </source>
</reference>
<dbReference type="Proteomes" id="UP001240250">
    <property type="component" value="Unassembled WGS sequence"/>
</dbReference>
<evidence type="ECO:0000313" key="1">
    <source>
        <dbReference type="EMBL" id="MDQ0425563.1"/>
    </source>
</evidence>
<accession>A0ABU0GJR0</accession>
<gene>
    <name evidence="1" type="ORF">JO380_001944</name>
</gene>
<sequence length="501" mass="52953">MGDELQRSDVTLVPLDDGGRVAVFAADIERARAVVAALAQPHASEPAGQGPAAVGMTGAAASALGSGVQGIAQLHGVVQLAPHTLAQLHAGARLMTSGGWALGTLVGQNGQIVANAAFTAVGAGTSMAAMAATMGTSIALAAIQLQLIRIQQAVEHVAARVEVLLGETREIRSAEIETRIDRVIRESRWALELGHVPPTMIDELRGDGHALEAYCRSTVRLLAQRVDGLGRGKAASRQDALQQEAGQIARDVVNLHAAADCWLGYELLRASAVTASSPVYAAQIAADAAERTDEWRQRAAEQIAVLQQRLRRIDAAPGKGFNPRTKRTVRELARQLAEAVATAIPTVEPPVPEPADLLGLRDEQRERLLQELRWRLDDGALLLLAGVAIPRMSDVGGIDVARAALRSVGARDGFVAVRGARVLVGVVKDFVEDGSLLVDVPRGACVVSGVEDDGDGVFTLGSDDERVRVVPLDAERRMAPSLLRHRVQRAVEFVPYAALGS</sequence>